<accession>X0RHD3</accession>
<reference evidence="2" key="1">
    <citation type="journal article" date="2014" name="Front. Microbiol.">
        <title>High frequency of phylogenetically diverse reductive dehalogenase-homologous genes in deep subseafloor sedimentary metagenomes.</title>
        <authorList>
            <person name="Kawai M."/>
            <person name="Futagami T."/>
            <person name="Toyoda A."/>
            <person name="Takaki Y."/>
            <person name="Nishi S."/>
            <person name="Hori S."/>
            <person name="Arai W."/>
            <person name="Tsubouchi T."/>
            <person name="Morono Y."/>
            <person name="Uchiyama I."/>
            <person name="Ito T."/>
            <person name="Fujiyama A."/>
            <person name="Inagaki F."/>
            <person name="Takami H."/>
        </authorList>
    </citation>
    <scope>NUCLEOTIDE SEQUENCE</scope>
    <source>
        <strain evidence="2">Expedition CK06-06</strain>
    </source>
</reference>
<feature type="transmembrane region" description="Helical" evidence="1">
    <location>
        <begin position="45"/>
        <end position="70"/>
    </location>
</feature>
<dbReference type="PANTHER" id="PTHR36434:SF1">
    <property type="entry name" value="MEMBRANE PROTEASE YUGP-RELATED"/>
    <property type="match status" value="1"/>
</dbReference>
<sequence length="76" mass="8370">ILLFAGAVVFSVLTLPVEFNASNRALILLREGGYLKKEELYQARKVLSAAALTYVAATAMAAMQLLRLFLLRGSRR</sequence>
<dbReference type="InterPro" id="IPR007395">
    <property type="entry name" value="Zn_peptidase_2"/>
</dbReference>
<evidence type="ECO:0000256" key="1">
    <source>
        <dbReference type="SAM" id="Phobius"/>
    </source>
</evidence>
<proteinExistence type="predicted"/>
<keyword evidence="1" id="KW-0472">Membrane</keyword>
<keyword evidence="1" id="KW-1133">Transmembrane helix</keyword>
<name>X0RHD3_9ZZZZ</name>
<dbReference type="PANTHER" id="PTHR36434">
    <property type="entry name" value="MEMBRANE PROTEASE YUGP-RELATED"/>
    <property type="match status" value="1"/>
</dbReference>
<organism evidence="2">
    <name type="scientific">marine sediment metagenome</name>
    <dbReference type="NCBI Taxonomy" id="412755"/>
    <lineage>
        <taxon>unclassified sequences</taxon>
        <taxon>metagenomes</taxon>
        <taxon>ecological metagenomes</taxon>
    </lineage>
</organism>
<feature type="non-terminal residue" evidence="2">
    <location>
        <position position="1"/>
    </location>
</feature>
<dbReference type="AlphaFoldDB" id="X0RHD3"/>
<keyword evidence="1" id="KW-0812">Transmembrane</keyword>
<comment type="caution">
    <text evidence="2">The sequence shown here is derived from an EMBL/GenBank/DDBJ whole genome shotgun (WGS) entry which is preliminary data.</text>
</comment>
<dbReference type="EMBL" id="BARS01005075">
    <property type="protein sequence ID" value="GAF68284.1"/>
    <property type="molecule type" value="Genomic_DNA"/>
</dbReference>
<dbReference type="Pfam" id="PF04298">
    <property type="entry name" value="Zn_peptidase_2"/>
    <property type="match status" value="1"/>
</dbReference>
<gene>
    <name evidence="2" type="ORF">S01H1_09936</name>
</gene>
<evidence type="ECO:0000313" key="2">
    <source>
        <dbReference type="EMBL" id="GAF68284.1"/>
    </source>
</evidence>
<evidence type="ECO:0008006" key="3">
    <source>
        <dbReference type="Google" id="ProtNLM"/>
    </source>
</evidence>
<protein>
    <recommendedName>
        <fullName evidence="3">Peptidase</fullName>
    </recommendedName>
</protein>